<keyword evidence="4 7" id="KW-0418">Kinase</keyword>
<proteinExistence type="predicted"/>
<evidence type="ECO:0000256" key="2">
    <source>
        <dbReference type="ARBA" id="ARBA00022679"/>
    </source>
</evidence>
<reference evidence="7 8" key="1">
    <citation type="journal article" date="2013" name="Antonie Van Leeuwenhoek">
        <title>Dongia rigui sp. nov., isolated from freshwater of a large wetland in Korea.</title>
        <authorList>
            <person name="Baik K.S."/>
            <person name="Hwang Y.M."/>
            <person name="Choi J.S."/>
            <person name="Kwon J."/>
            <person name="Seong C.N."/>
        </authorList>
    </citation>
    <scope>NUCLEOTIDE SEQUENCE [LARGE SCALE GENOMIC DNA]</scope>
    <source>
        <strain evidence="7 8">04SU4-P</strain>
    </source>
</reference>
<accession>A0ABU5DY73</accession>
<dbReference type="RefSeq" id="WP_320500678.1">
    <property type="nucleotide sequence ID" value="NZ_JAXCLX010000001.1"/>
</dbReference>
<gene>
    <name evidence="7" type="primary">pdxY</name>
    <name evidence="7" type="ORF">SMD31_10000</name>
</gene>
<dbReference type="SUPFAM" id="SSF53613">
    <property type="entry name" value="Ribokinase-like"/>
    <property type="match status" value="1"/>
</dbReference>
<evidence type="ECO:0000256" key="4">
    <source>
        <dbReference type="ARBA" id="ARBA00022777"/>
    </source>
</evidence>
<keyword evidence="8" id="KW-1185">Reference proteome</keyword>
<keyword evidence="5" id="KW-0067">ATP-binding</keyword>
<dbReference type="NCBIfam" id="TIGR00687">
    <property type="entry name" value="pyridox_kin"/>
    <property type="match status" value="1"/>
</dbReference>
<dbReference type="Gene3D" id="3.40.1190.20">
    <property type="match status" value="1"/>
</dbReference>
<dbReference type="EC" id="2.7.1.35" evidence="1"/>
<evidence type="ECO:0000313" key="7">
    <source>
        <dbReference type="EMBL" id="MDY0872258.1"/>
    </source>
</evidence>
<comment type="caution">
    <text evidence="7">The sequence shown here is derived from an EMBL/GenBank/DDBJ whole genome shotgun (WGS) entry which is preliminary data.</text>
</comment>
<name>A0ABU5DY73_9PROT</name>
<dbReference type="InterPro" id="IPR004625">
    <property type="entry name" value="PyrdxlKinase"/>
</dbReference>
<sequence>MPILSIQSEVVYGHVGHQASRFILERMGHPVWAAPTVLFSNHLAHKTVTGRVLEAAQVRELIDGVRKLGVLGKANAVLTGYLGAPETAALVAEVVAEVKALNPRAIYIFDPVIGDQGAMYVKPELALALSTILVPIADVLSPNVYELGHLTGLEVNSRAQAVDALHALAKRTKARAIIGTGIPDPDHPEELAVIALARQSPGDSGTISMAVTRRLPLFASGTGDAFAALFTARYLRDQDLKAAIDAAVLGMSYIVTETAATNSDELKIIETQDKWAAALAR</sequence>
<evidence type="ECO:0000256" key="1">
    <source>
        <dbReference type="ARBA" id="ARBA00012104"/>
    </source>
</evidence>
<keyword evidence="3" id="KW-0547">Nucleotide-binding</keyword>
<dbReference type="GO" id="GO:0008478">
    <property type="term" value="F:pyridoxal kinase activity"/>
    <property type="evidence" value="ECO:0007669"/>
    <property type="project" value="UniProtKB-EC"/>
</dbReference>
<evidence type="ECO:0000256" key="3">
    <source>
        <dbReference type="ARBA" id="ARBA00022741"/>
    </source>
</evidence>
<dbReference type="Proteomes" id="UP001271769">
    <property type="component" value="Unassembled WGS sequence"/>
</dbReference>
<dbReference type="EMBL" id="JAXCLX010000001">
    <property type="protein sequence ID" value="MDY0872258.1"/>
    <property type="molecule type" value="Genomic_DNA"/>
</dbReference>
<organism evidence="7 8">
    <name type="scientific">Dongia rigui</name>
    <dbReference type="NCBI Taxonomy" id="940149"/>
    <lineage>
        <taxon>Bacteria</taxon>
        <taxon>Pseudomonadati</taxon>
        <taxon>Pseudomonadota</taxon>
        <taxon>Alphaproteobacteria</taxon>
        <taxon>Rhodospirillales</taxon>
        <taxon>Dongiaceae</taxon>
        <taxon>Dongia</taxon>
    </lineage>
</organism>
<evidence type="ECO:0000259" key="6">
    <source>
        <dbReference type="Pfam" id="PF08543"/>
    </source>
</evidence>
<keyword evidence="2 7" id="KW-0808">Transferase</keyword>
<dbReference type="Pfam" id="PF08543">
    <property type="entry name" value="Phos_pyr_kin"/>
    <property type="match status" value="1"/>
</dbReference>
<evidence type="ECO:0000313" key="8">
    <source>
        <dbReference type="Proteomes" id="UP001271769"/>
    </source>
</evidence>
<dbReference type="PANTHER" id="PTHR10534:SF2">
    <property type="entry name" value="PYRIDOXAL KINASE"/>
    <property type="match status" value="1"/>
</dbReference>
<dbReference type="InterPro" id="IPR029056">
    <property type="entry name" value="Ribokinase-like"/>
</dbReference>
<protein>
    <recommendedName>
        <fullName evidence="1">pyridoxal kinase</fullName>
        <ecNumber evidence="1">2.7.1.35</ecNumber>
    </recommendedName>
</protein>
<dbReference type="InterPro" id="IPR013749">
    <property type="entry name" value="PM/HMP-P_kinase-1"/>
</dbReference>
<feature type="domain" description="Pyridoxamine kinase/Phosphomethylpyrimidine kinase" evidence="6">
    <location>
        <begin position="74"/>
        <end position="248"/>
    </location>
</feature>
<dbReference type="PANTHER" id="PTHR10534">
    <property type="entry name" value="PYRIDOXAL KINASE"/>
    <property type="match status" value="1"/>
</dbReference>
<dbReference type="CDD" id="cd01173">
    <property type="entry name" value="pyridoxal_pyridoxamine_kinase"/>
    <property type="match status" value="1"/>
</dbReference>
<evidence type="ECO:0000256" key="5">
    <source>
        <dbReference type="ARBA" id="ARBA00022840"/>
    </source>
</evidence>